<dbReference type="PANTHER" id="PTHR34861">
    <property type="match status" value="1"/>
</dbReference>
<dbReference type="SUPFAM" id="SSF102198">
    <property type="entry name" value="Putative cyclase"/>
    <property type="match status" value="1"/>
</dbReference>
<gene>
    <name evidence="2" type="ORF">OHK93_007303</name>
</gene>
<dbReference type="Gene3D" id="3.50.30.50">
    <property type="entry name" value="Putative cyclase"/>
    <property type="match status" value="1"/>
</dbReference>
<proteinExistence type="inferred from homology"/>
<evidence type="ECO:0000313" key="3">
    <source>
        <dbReference type="Proteomes" id="UP001161017"/>
    </source>
</evidence>
<evidence type="ECO:0000256" key="1">
    <source>
        <dbReference type="ARBA" id="ARBA00007865"/>
    </source>
</evidence>
<dbReference type="InterPro" id="IPR007325">
    <property type="entry name" value="KFase/CYL"/>
</dbReference>
<evidence type="ECO:0008006" key="4">
    <source>
        <dbReference type="Google" id="ProtNLM"/>
    </source>
</evidence>
<protein>
    <recommendedName>
        <fullName evidence="4">Cyclase</fullName>
    </recommendedName>
</protein>
<dbReference type="AlphaFoldDB" id="A0AA43QME9"/>
<accession>A0AA43QME9</accession>
<dbReference type="Proteomes" id="UP001161017">
    <property type="component" value="Unassembled WGS sequence"/>
</dbReference>
<dbReference type="EMBL" id="JAPUFD010000006">
    <property type="protein sequence ID" value="MDI1488029.1"/>
    <property type="molecule type" value="Genomic_DNA"/>
</dbReference>
<reference evidence="2" key="1">
    <citation type="journal article" date="2023" name="Genome Biol. Evol.">
        <title>First Whole Genome Sequence and Flow Cytometry Genome Size Data for the Lichen-Forming Fungus Ramalina farinacea (Ascomycota).</title>
        <authorList>
            <person name="Llewellyn T."/>
            <person name="Mian S."/>
            <person name="Hill R."/>
            <person name="Leitch I.J."/>
            <person name="Gaya E."/>
        </authorList>
    </citation>
    <scope>NUCLEOTIDE SEQUENCE</scope>
    <source>
        <strain evidence="2">LIQ254RAFAR</strain>
    </source>
</reference>
<comment type="similarity">
    <text evidence="1">Belongs to the Cyclase 1 superfamily.</text>
</comment>
<dbReference type="InterPro" id="IPR037175">
    <property type="entry name" value="KFase_sf"/>
</dbReference>
<dbReference type="PANTHER" id="PTHR34861:SF10">
    <property type="entry name" value="CYCLASE"/>
    <property type="match status" value="1"/>
</dbReference>
<keyword evidence="3" id="KW-1185">Reference proteome</keyword>
<dbReference type="Pfam" id="PF04199">
    <property type="entry name" value="Cyclase"/>
    <property type="match status" value="1"/>
</dbReference>
<sequence length="369" mass="40954">MSNYKASTAQARLGQVKDFLTGNMSATTIPFDPNASKFPSRKDIPQPAHALKDVQASWVWGENDQIGRLNLLTPTRIKAAAKSEILSGELVSLNLPLNHPTTPGFARQAFHHEIRPLAENVAYDDFWNANTQSGTQWDGFRHFAHMPTQTFYNGTKATDIVGPSANLKCSQHYWGDHGIAGRGILLDWKSYAERKGIPFNPYESDSISLAELQACGKDQGIDIRPAAQGGDVQIGDMLFIRSGFISSYFSKTPEEREKLALRPHALGPDDGQRWAGLKQEDPMLDWLHDCWFATVAGDSPTFEAWPTPLEYHLHEYLLALWGCPIGEMVDLEQLSRTCREKGRWTFFVTSSPANVPGGVASHVNGLAIF</sequence>
<name>A0AA43QME9_9LECA</name>
<comment type="caution">
    <text evidence="2">The sequence shown here is derived from an EMBL/GenBank/DDBJ whole genome shotgun (WGS) entry which is preliminary data.</text>
</comment>
<evidence type="ECO:0000313" key="2">
    <source>
        <dbReference type="EMBL" id="MDI1488029.1"/>
    </source>
</evidence>
<dbReference type="GO" id="GO:0019441">
    <property type="term" value="P:L-tryptophan catabolic process to kynurenine"/>
    <property type="evidence" value="ECO:0007669"/>
    <property type="project" value="InterPro"/>
</dbReference>
<organism evidence="2 3">
    <name type="scientific">Ramalina farinacea</name>
    <dbReference type="NCBI Taxonomy" id="258253"/>
    <lineage>
        <taxon>Eukaryota</taxon>
        <taxon>Fungi</taxon>
        <taxon>Dikarya</taxon>
        <taxon>Ascomycota</taxon>
        <taxon>Pezizomycotina</taxon>
        <taxon>Lecanoromycetes</taxon>
        <taxon>OSLEUM clade</taxon>
        <taxon>Lecanoromycetidae</taxon>
        <taxon>Lecanorales</taxon>
        <taxon>Lecanorineae</taxon>
        <taxon>Ramalinaceae</taxon>
        <taxon>Ramalina</taxon>
    </lineage>
</organism>
<dbReference type="GO" id="GO:0004061">
    <property type="term" value="F:arylformamidase activity"/>
    <property type="evidence" value="ECO:0007669"/>
    <property type="project" value="InterPro"/>
</dbReference>